<comment type="caution">
    <text evidence="4">The sequence shown here is derived from an EMBL/GenBank/DDBJ whole genome shotgun (WGS) entry which is preliminary data.</text>
</comment>
<dbReference type="GO" id="GO:0090220">
    <property type="term" value="P:chromosome localization to nuclear envelope involved in homologous chromosome segregation"/>
    <property type="evidence" value="ECO:0007669"/>
    <property type="project" value="TreeGrafter"/>
</dbReference>
<evidence type="ECO:0000313" key="5">
    <source>
        <dbReference type="Proteomes" id="UP000287033"/>
    </source>
</evidence>
<dbReference type="OrthoDB" id="9943648at2759"/>
<dbReference type="GO" id="GO:0070840">
    <property type="term" value="F:dynein complex binding"/>
    <property type="evidence" value="ECO:0007669"/>
    <property type="project" value="TreeGrafter"/>
</dbReference>
<dbReference type="GO" id="GO:0034993">
    <property type="term" value="C:meiotic nuclear membrane microtubule tethering complex"/>
    <property type="evidence" value="ECO:0007669"/>
    <property type="project" value="InterPro"/>
</dbReference>
<evidence type="ECO:0000256" key="1">
    <source>
        <dbReference type="SAM" id="Coils"/>
    </source>
</evidence>
<dbReference type="GO" id="GO:0090619">
    <property type="term" value="C:meiotic spindle pole"/>
    <property type="evidence" value="ECO:0007669"/>
    <property type="project" value="TreeGrafter"/>
</dbReference>
<evidence type="ECO:0000259" key="2">
    <source>
        <dbReference type="Pfam" id="PF14658"/>
    </source>
</evidence>
<sequence>MLIGHFTDHLKNDIQTNLKLMMEPGNDQRANVLDLLKRSCSFDSFFQCRMTNEKECSGLTLKWRKSVDSLMCNKEQHSLLNDALIKRTISIPSLGTHELICETVANNSIEKSTDMNICSEEDVLNCTFESCDIEGKGEVYVSRIIGYLEDVTGQSCEKGQLKLLHKMLNSEGKDITVNLDTFHSIMKQWIAECRQEGETTELINDIECLEYTNRKLVDQNAKLQRSVEGFEETNVRLTEEIFDLKSKLKSSQQVLLQVKLLENELEDLKSIVKNLEDRNYKLQIHNRQLEKEQQNLSTLICQLQEENGKLIAEKDYAHWRNEELISEKVELKSRLYEAKRLLSVKDVLLTEKINQSEELKSTVDEYNNIIKGLKEEINRLQYHLTCEDLTIASSLQSVELQSGNAPVRAPEHSLQLEIEEIQQKTDLTANNLPTPLCGMVPLHKPAGQITDILCYVCSQLNWMDFYPVTEELFMQQDFEEEVKGFLRNINALFYSKIVRDMYKGNLAPQQLAVTQNYQETERYSHIRKGVTEKSELVAVEECVNAIPHRKGLKELQWSILDTEQVSEEGLSTARRLFRETEVMKKEIDRNTFGWEISDEEDYVNEKRTGAIQETLSFTVENATRLATETVWQVILK</sequence>
<evidence type="ECO:0008006" key="6">
    <source>
        <dbReference type="Google" id="ProtNLM"/>
    </source>
</evidence>
<dbReference type="Proteomes" id="UP000287033">
    <property type="component" value="Unassembled WGS sequence"/>
</dbReference>
<feature type="domain" description="KASH5-like coiled-coil" evidence="3">
    <location>
        <begin position="198"/>
        <end position="384"/>
    </location>
</feature>
<dbReference type="InterPro" id="IPR028168">
    <property type="entry name" value="KASH5_CC"/>
</dbReference>
<dbReference type="Pfam" id="PF14658">
    <property type="entry name" value="EF-hand_9"/>
    <property type="match status" value="1"/>
</dbReference>
<evidence type="ECO:0000259" key="3">
    <source>
        <dbReference type="Pfam" id="PF14662"/>
    </source>
</evidence>
<dbReference type="GO" id="GO:0034397">
    <property type="term" value="P:telomere localization"/>
    <property type="evidence" value="ECO:0007669"/>
    <property type="project" value="InterPro"/>
</dbReference>
<keyword evidence="1" id="KW-0175">Coiled coil</keyword>
<reference evidence="4 5" key="1">
    <citation type="journal article" date="2018" name="Nat. Ecol. Evol.">
        <title>Shark genomes provide insights into elasmobranch evolution and the origin of vertebrates.</title>
        <authorList>
            <person name="Hara Y"/>
            <person name="Yamaguchi K"/>
            <person name="Onimaru K"/>
            <person name="Kadota M"/>
            <person name="Koyanagi M"/>
            <person name="Keeley SD"/>
            <person name="Tatsumi K"/>
            <person name="Tanaka K"/>
            <person name="Motone F"/>
            <person name="Kageyama Y"/>
            <person name="Nozu R"/>
            <person name="Adachi N"/>
            <person name="Nishimura O"/>
            <person name="Nakagawa R"/>
            <person name="Tanegashima C"/>
            <person name="Kiyatake I"/>
            <person name="Matsumoto R"/>
            <person name="Murakumo K"/>
            <person name="Nishida K"/>
            <person name="Terakita A"/>
            <person name="Kuratani S"/>
            <person name="Sato K"/>
            <person name="Hyodo S Kuraku.S."/>
        </authorList>
    </citation>
    <scope>NUCLEOTIDE SEQUENCE [LARGE SCALE GENOMIC DNA]</scope>
</reference>
<protein>
    <recommendedName>
        <fullName evidence="6">EF-hand domain-containing protein</fullName>
    </recommendedName>
</protein>
<feature type="domain" description="Protein KASH5 EF-hand-like" evidence="2">
    <location>
        <begin position="126"/>
        <end position="190"/>
    </location>
</feature>
<dbReference type="Pfam" id="PF14662">
    <property type="entry name" value="KASH_CCD"/>
    <property type="match status" value="1"/>
</dbReference>
<dbReference type="GO" id="GO:0051225">
    <property type="term" value="P:spindle assembly"/>
    <property type="evidence" value="ECO:0007669"/>
    <property type="project" value="TreeGrafter"/>
</dbReference>
<proteinExistence type="predicted"/>
<dbReference type="AlphaFoldDB" id="A0A401RPY8"/>
<dbReference type="OMA" id="EELFMQQ"/>
<accession>A0A401RPY8</accession>
<feature type="coiled-coil region" evidence="1">
    <location>
        <begin position="213"/>
        <end position="383"/>
    </location>
</feature>
<keyword evidence="5" id="KW-1185">Reference proteome</keyword>
<dbReference type="GO" id="GO:0000781">
    <property type="term" value="C:chromosome, telomeric region"/>
    <property type="evidence" value="ECO:0007669"/>
    <property type="project" value="TreeGrafter"/>
</dbReference>
<organism evidence="4 5">
    <name type="scientific">Chiloscyllium punctatum</name>
    <name type="common">Brownbanded bambooshark</name>
    <name type="synonym">Hemiscyllium punctatum</name>
    <dbReference type="NCBI Taxonomy" id="137246"/>
    <lineage>
        <taxon>Eukaryota</taxon>
        <taxon>Metazoa</taxon>
        <taxon>Chordata</taxon>
        <taxon>Craniata</taxon>
        <taxon>Vertebrata</taxon>
        <taxon>Chondrichthyes</taxon>
        <taxon>Elasmobranchii</taxon>
        <taxon>Galeomorphii</taxon>
        <taxon>Galeoidea</taxon>
        <taxon>Orectolobiformes</taxon>
        <taxon>Hemiscylliidae</taxon>
        <taxon>Chiloscyllium</taxon>
    </lineage>
</organism>
<dbReference type="GO" id="GO:0051653">
    <property type="term" value="P:spindle localization"/>
    <property type="evidence" value="ECO:0007669"/>
    <property type="project" value="TreeGrafter"/>
</dbReference>
<gene>
    <name evidence="4" type="ORF">chiPu_0018811</name>
</gene>
<dbReference type="InterPro" id="IPR039508">
    <property type="entry name" value="KASH5_EF-hand-like_dom"/>
</dbReference>
<evidence type="ECO:0000313" key="4">
    <source>
        <dbReference type="EMBL" id="GCC20222.1"/>
    </source>
</evidence>
<dbReference type="PANTHER" id="PTHR47300:SF1">
    <property type="entry name" value="PROTEIN KASH5"/>
    <property type="match status" value="1"/>
</dbReference>
<dbReference type="STRING" id="137246.A0A401RPY8"/>
<name>A0A401RPY8_CHIPU</name>
<dbReference type="GO" id="GO:0000800">
    <property type="term" value="C:lateral element"/>
    <property type="evidence" value="ECO:0007669"/>
    <property type="project" value="TreeGrafter"/>
</dbReference>
<dbReference type="InterPro" id="IPR028170">
    <property type="entry name" value="KASH5"/>
</dbReference>
<dbReference type="GO" id="GO:0007129">
    <property type="term" value="P:homologous chromosome pairing at meiosis"/>
    <property type="evidence" value="ECO:0007669"/>
    <property type="project" value="TreeGrafter"/>
</dbReference>
<dbReference type="EMBL" id="BEZZ01001705">
    <property type="protein sequence ID" value="GCC20222.1"/>
    <property type="molecule type" value="Genomic_DNA"/>
</dbReference>
<dbReference type="GO" id="GO:0007015">
    <property type="term" value="P:actin filament organization"/>
    <property type="evidence" value="ECO:0007669"/>
    <property type="project" value="TreeGrafter"/>
</dbReference>
<dbReference type="GO" id="GO:0005640">
    <property type="term" value="C:nuclear outer membrane"/>
    <property type="evidence" value="ECO:0007669"/>
    <property type="project" value="TreeGrafter"/>
</dbReference>
<dbReference type="PANTHER" id="PTHR47300">
    <property type="entry name" value="PROTEIN KASH5"/>
    <property type="match status" value="1"/>
</dbReference>